<dbReference type="SUPFAM" id="SSF57850">
    <property type="entry name" value="RING/U-box"/>
    <property type="match status" value="1"/>
</dbReference>
<dbReference type="Proteomes" id="UP001281410">
    <property type="component" value="Unassembled WGS sequence"/>
</dbReference>
<dbReference type="InterPro" id="IPR013083">
    <property type="entry name" value="Znf_RING/FYVE/PHD"/>
</dbReference>
<dbReference type="PANTHER" id="PTHR22849">
    <property type="entry name" value="WDSAM1 PROTEIN"/>
    <property type="match status" value="1"/>
</dbReference>
<dbReference type="InterPro" id="IPR045185">
    <property type="entry name" value="PUB22/23/24-like"/>
</dbReference>
<dbReference type="Pfam" id="PF26178">
    <property type="entry name" value="PI-PLC_cat"/>
    <property type="match status" value="1"/>
</dbReference>
<dbReference type="AlphaFoldDB" id="A0AAE0DFU4"/>
<comment type="pathway">
    <text evidence="2 5">Protein modification; protein ubiquitination.</text>
</comment>
<dbReference type="SUPFAM" id="SSF51695">
    <property type="entry name" value="PLC-like phosphodiesterases"/>
    <property type="match status" value="1"/>
</dbReference>
<dbReference type="PANTHER" id="PTHR22849:SF112">
    <property type="entry name" value="U-BOX DOMAIN-CONTAINING PROTEIN 26"/>
    <property type="match status" value="1"/>
</dbReference>
<evidence type="ECO:0000256" key="5">
    <source>
        <dbReference type="RuleBase" id="RU369093"/>
    </source>
</evidence>
<dbReference type="GO" id="GO:0016567">
    <property type="term" value="P:protein ubiquitination"/>
    <property type="evidence" value="ECO:0007669"/>
    <property type="project" value="UniProtKB-UniRule"/>
</dbReference>
<dbReference type="PROSITE" id="PS51698">
    <property type="entry name" value="U_BOX"/>
    <property type="match status" value="1"/>
</dbReference>
<dbReference type="InterPro" id="IPR058678">
    <property type="entry name" value="ARM_PUB"/>
</dbReference>
<dbReference type="EC" id="2.3.2.27" evidence="5"/>
<dbReference type="Pfam" id="PF04564">
    <property type="entry name" value="U-box"/>
    <property type="match status" value="1"/>
</dbReference>
<organism evidence="7 8">
    <name type="scientific">Dipteronia sinensis</name>
    <dbReference type="NCBI Taxonomy" id="43782"/>
    <lineage>
        <taxon>Eukaryota</taxon>
        <taxon>Viridiplantae</taxon>
        <taxon>Streptophyta</taxon>
        <taxon>Embryophyta</taxon>
        <taxon>Tracheophyta</taxon>
        <taxon>Spermatophyta</taxon>
        <taxon>Magnoliopsida</taxon>
        <taxon>eudicotyledons</taxon>
        <taxon>Gunneridae</taxon>
        <taxon>Pentapetalae</taxon>
        <taxon>rosids</taxon>
        <taxon>malvids</taxon>
        <taxon>Sapindales</taxon>
        <taxon>Sapindaceae</taxon>
        <taxon>Hippocastanoideae</taxon>
        <taxon>Acereae</taxon>
        <taxon>Dipteronia</taxon>
    </lineage>
</organism>
<dbReference type="GO" id="GO:0008081">
    <property type="term" value="F:phosphoric diester hydrolase activity"/>
    <property type="evidence" value="ECO:0007669"/>
    <property type="project" value="InterPro"/>
</dbReference>
<evidence type="ECO:0000256" key="3">
    <source>
        <dbReference type="ARBA" id="ARBA00022679"/>
    </source>
</evidence>
<proteinExistence type="predicted"/>
<evidence type="ECO:0000256" key="1">
    <source>
        <dbReference type="ARBA" id="ARBA00000900"/>
    </source>
</evidence>
<dbReference type="EMBL" id="JANJYJ010000972">
    <property type="protein sequence ID" value="KAK3169152.1"/>
    <property type="molecule type" value="Genomic_DNA"/>
</dbReference>
<sequence>MPGSLVPLDLGVQIRYHFRCPISLELMSDPVTVCTGQTYDRTSIESWVATSNTTCPITRAPLTDITLIPNHTLRRLIQDWCVANRSFGVERIPTLKQPAEPGLVWNLLSQASSLSNPYNSRLSALRRLRGLARDSDKNRSVISSHNVRQILINVLFSNVNSANSSLELNHESLALLVMFPLCESDCMAIASDSDKVTYLTNLLFHSSIEVRVNTAALIEIVLAGMRSQELRAHEADEAQGGGNWPTVNDMIKKNQRLVVFTSKSTKEASEGIAYEWIYLVENQYGNGGMIAGWCPNRAESPPMNTTSRSLILVNHFPDGPDFTKACKHNSVPLFDLVDTCYAAAGKRWPNFIAVDFYKKSDGGGAPAAVDVAMVIYNGGGLVRGFCPDEDGGGVAKAEMVVEMLAICGVAVESSNHTLFWCKGARKVWGLTRFDSFFERLKNVPVLDEFQVLLPKVSSVELALFCMTTWAIWDDRNSFSNCGKSKNLELVASRAVEMMSEFQNSMAALASSVRP</sequence>
<protein>
    <recommendedName>
        <fullName evidence="5 6">U-box domain-containing protein</fullName>
        <ecNumber evidence="5">2.3.2.27</ecNumber>
    </recommendedName>
    <alternativeName>
        <fullName evidence="5">RING-type E3 ubiquitin transferase PUB</fullName>
    </alternativeName>
</protein>
<comment type="catalytic activity">
    <reaction evidence="1 5">
        <text>S-ubiquitinyl-[E2 ubiquitin-conjugating enzyme]-L-cysteine + [acceptor protein]-L-lysine = [E2 ubiquitin-conjugating enzyme]-L-cysteine + N(6)-ubiquitinyl-[acceptor protein]-L-lysine.</text>
        <dbReference type="EC" id="2.3.2.27"/>
    </reaction>
</comment>
<reference evidence="7" key="1">
    <citation type="journal article" date="2023" name="Plant J.">
        <title>Genome sequences and population genomics provide insights into the demographic history, inbreeding, and mutation load of two 'living fossil' tree species of Dipteronia.</title>
        <authorList>
            <person name="Feng Y."/>
            <person name="Comes H.P."/>
            <person name="Chen J."/>
            <person name="Zhu S."/>
            <person name="Lu R."/>
            <person name="Zhang X."/>
            <person name="Li P."/>
            <person name="Qiu J."/>
            <person name="Olsen K.M."/>
            <person name="Qiu Y."/>
        </authorList>
    </citation>
    <scope>NUCLEOTIDE SEQUENCE</scope>
    <source>
        <strain evidence="7">NBL</strain>
    </source>
</reference>
<dbReference type="GO" id="GO:0006629">
    <property type="term" value="P:lipid metabolic process"/>
    <property type="evidence" value="ECO:0007669"/>
    <property type="project" value="InterPro"/>
</dbReference>
<evidence type="ECO:0000313" key="8">
    <source>
        <dbReference type="Proteomes" id="UP001281410"/>
    </source>
</evidence>
<feature type="domain" description="U-box" evidence="6">
    <location>
        <begin position="13"/>
        <end position="87"/>
    </location>
</feature>
<dbReference type="CDD" id="cd16664">
    <property type="entry name" value="RING-Ubox_PUB"/>
    <property type="match status" value="1"/>
</dbReference>
<dbReference type="InterPro" id="IPR045210">
    <property type="entry name" value="RING-Ubox_PUB"/>
</dbReference>
<dbReference type="InterPro" id="IPR016024">
    <property type="entry name" value="ARM-type_fold"/>
</dbReference>
<dbReference type="InterPro" id="IPR017946">
    <property type="entry name" value="PLC-like_Pdiesterase_TIM-brl"/>
</dbReference>
<dbReference type="GO" id="GO:0061630">
    <property type="term" value="F:ubiquitin protein ligase activity"/>
    <property type="evidence" value="ECO:0007669"/>
    <property type="project" value="UniProtKB-UniRule"/>
</dbReference>
<comment type="function">
    <text evidence="5">Functions as an E3 ubiquitin ligase.</text>
</comment>
<keyword evidence="4 5" id="KW-0833">Ubl conjugation pathway</keyword>
<dbReference type="Pfam" id="PF25598">
    <property type="entry name" value="ARM_PUB"/>
    <property type="match status" value="1"/>
</dbReference>
<evidence type="ECO:0000256" key="4">
    <source>
        <dbReference type="ARBA" id="ARBA00022786"/>
    </source>
</evidence>
<dbReference type="SUPFAM" id="SSF48371">
    <property type="entry name" value="ARM repeat"/>
    <property type="match status" value="1"/>
</dbReference>
<dbReference type="Gene3D" id="3.30.40.10">
    <property type="entry name" value="Zinc/RING finger domain, C3HC4 (zinc finger)"/>
    <property type="match status" value="1"/>
</dbReference>
<comment type="caution">
    <text evidence="7">The sequence shown here is derived from an EMBL/GenBank/DDBJ whole genome shotgun (WGS) entry which is preliminary data.</text>
</comment>
<evidence type="ECO:0000256" key="2">
    <source>
        <dbReference type="ARBA" id="ARBA00004906"/>
    </source>
</evidence>
<gene>
    <name evidence="7" type="ORF">Dsin_000056</name>
</gene>
<name>A0AAE0DFU4_9ROSI</name>
<evidence type="ECO:0000313" key="7">
    <source>
        <dbReference type="EMBL" id="KAK3169152.1"/>
    </source>
</evidence>
<dbReference type="InterPro" id="IPR003613">
    <property type="entry name" value="Ubox_domain"/>
</dbReference>
<dbReference type="FunFam" id="3.30.40.10:FF:000442">
    <property type="entry name" value="RING-type E3 ubiquitin transferase"/>
    <property type="match status" value="1"/>
</dbReference>
<keyword evidence="3 5" id="KW-0808">Transferase</keyword>
<keyword evidence="8" id="KW-1185">Reference proteome</keyword>
<dbReference type="SMART" id="SM00504">
    <property type="entry name" value="Ubox"/>
    <property type="match status" value="1"/>
</dbReference>
<evidence type="ECO:0000259" key="6">
    <source>
        <dbReference type="PROSITE" id="PS51698"/>
    </source>
</evidence>
<accession>A0AAE0DFU4</accession>